<keyword evidence="1" id="KW-0472">Membrane</keyword>
<keyword evidence="1" id="KW-0812">Transmembrane</keyword>
<evidence type="ECO:0000313" key="3">
    <source>
        <dbReference type="Proteomes" id="UP000199321"/>
    </source>
</evidence>
<reference evidence="2 3" key="1">
    <citation type="submission" date="2016-10" db="EMBL/GenBank/DDBJ databases">
        <authorList>
            <person name="de Groot N.N."/>
        </authorList>
    </citation>
    <scope>NUCLEOTIDE SEQUENCE [LARGE SCALE GENOMIC DNA]</scope>
    <source>
        <strain evidence="2 3">DSM 16195</strain>
    </source>
</reference>
<proteinExistence type="predicted"/>
<evidence type="ECO:0000313" key="2">
    <source>
        <dbReference type="EMBL" id="SDF01770.1"/>
    </source>
</evidence>
<feature type="transmembrane region" description="Helical" evidence="1">
    <location>
        <begin position="6"/>
        <end position="29"/>
    </location>
</feature>
<accession>A0A1G7HMS4</accession>
<organism evidence="2 3">
    <name type="scientific">Ulvibacter litoralis</name>
    <dbReference type="NCBI Taxonomy" id="227084"/>
    <lineage>
        <taxon>Bacteria</taxon>
        <taxon>Pseudomonadati</taxon>
        <taxon>Bacteroidota</taxon>
        <taxon>Flavobacteriia</taxon>
        <taxon>Flavobacteriales</taxon>
        <taxon>Flavobacteriaceae</taxon>
        <taxon>Ulvibacter</taxon>
    </lineage>
</organism>
<sequence>MEAGDLLISYWFSQTLFIAFEINTTLIFYNDEL</sequence>
<dbReference type="AlphaFoldDB" id="A0A1G7HMS4"/>
<keyword evidence="1" id="KW-1133">Transmembrane helix</keyword>
<gene>
    <name evidence="2" type="ORF">SAMN05421855_104187</name>
</gene>
<dbReference type="Proteomes" id="UP000199321">
    <property type="component" value="Unassembled WGS sequence"/>
</dbReference>
<dbReference type="EMBL" id="FNBA01000004">
    <property type="protein sequence ID" value="SDF01770.1"/>
    <property type="molecule type" value="Genomic_DNA"/>
</dbReference>
<name>A0A1G7HMS4_9FLAO</name>
<protein>
    <submittedName>
        <fullName evidence="2">Uncharacterized protein</fullName>
    </submittedName>
</protein>
<keyword evidence="3" id="KW-1185">Reference proteome</keyword>
<evidence type="ECO:0000256" key="1">
    <source>
        <dbReference type="SAM" id="Phobius"/>
    </source>
</evidence>